<dbReference type="AlphaFoldDB" id="A0A1G1YTY8"/>
<proteinExistence type="predicted"/>
<sequence length="84" mass="9958">MALQEDINNIHSRNKRVELDKAWEISKTRKIIIALLTYLVISIFLIMINISHPWLNALIPVIGFILSTLTLDFFKKKWVKHYHE</sequence>
<keyword evidence="1" id="KW-0812">Transmembrane</keyword>
<evidence type="ECO:0008006" key="4">
    <source>
        <dbReference type="Google" id="ProtNLM"/>
    </source>
</evidence>
<evidence type="ECO:0000256" key="1">
    <source>
        <dbReference type="SAM" id="Phobius"/>
    </source>
</evidence>
<evidence type="ECO:0000313" key="2">
    <source>
        <dbReference type="EMBL" id="OGY55814.1"/>
    </source>
</evidence>
<feature type="transmembrane region" description="Helical" evidence="1">
    <location>
        <begin position="31"/>
        <end position="48"/>
    </location>
</feature>
<reference evidence="2 3" key="1">
    <citation type="journal article" date="2016" name="Nat. Commun.">
        <title>Thousands of microbial genomes shed light on interconnected biogeochemical processes in an aquifer system.</title>
        <authorList>
            <person name="Anantharaman K."/>
            <person name="Brown C.T."/>
            <person name="Hug L.A."/>
            <person name="Sharon I."/>
            <person name="Castelle C.J."/>
            <person name="Probst A.J."/>
            <person name="Thomas B.C."/>
            <person name="Singh A."/>
            <person name="Wilkins M.J."/>
            <person name="Karaoz U."/>
            <person name="Brodie E.L."/>
            <person name="Williams K.H."/>
            <person name="Hubbard S.S."/>
            <person name="Banfield J.F."/>
        </authorList>
    </citation>
    <scope>NUCLEOTIDE SEQUENCE [LARGE SCALE GENOMIC DNA]</scope>
</reference>
<comment type="caution">
    <text evidence="2">The sequence shown here is derived from an EMBL/GenBank/DDBJ whole genome shotgun (WGS) entry which is preliminary data.</text>
</comment>
<evidence type="ECO:0000313" key="3">
    <source>
        <dbReference type="Proteomes" id="UP000178122"/>
    </source>
</evidence>
<keyword evidence="1" id="KW-1133">Transmembrane helix</keyword>
<feature type="transmembrane region" description="Helical" evidence="1">
    <location>
        <begin position="54"/>
        <end position="74"/>
    </location>
</feature>
<gene>
    <name evidence="2" type="ORF">A2912_01060</name>
</gene>
<keyword evidence="1" id="KW-0472">Membrane</keyword>
<dbReference type="EMBL" id="MHIN01000004">
    <property type="protein sequence ID" value="OGY55814.1"/>
    <property type="molecule type" value="Genomic_DNA"/>
</dbReference>
<protein>
    <recommendedName>
        <fullName evidence="4">2TM domain-containing protein</fullName>
    </recommendedName>
</protein>
<name>A0A1G1YTY8_9BACT</name>
<organism evidence="2 3">
    <name type="scientific">Candidatus Buchananbacteria bacterium RIFCSPLOWO2_01_FULL_40_23b</name>
    <dbReference type="NCBI Taxonomy" id="1797544"/>
    <lineage>
        <taxon>Bacteria</taxon>
        <taxon>Candidatus Buchananiibacteriota</taxon>
    </lineage>
</organism>
<dbReference type="Proteomes" id="UP000178122">
    <property type="component" value="Unassembled WGS sequence"/>
</dbReference>
<accession>A0A1G1YTY8</accession>